<feature type="transmembrane region" description="Helical" evidence="11">
    <location>
        <begin position="281"/>
        <end position="300"/>
    </location>
</feature>
<feature type="transmembrane region" description="Helical" evidence="11">
    <location>
        <begin position="158"/>
        <end position="181"/>
    </location>
</feature>
<feature type="transmembrane region" description="Helical" evidence="11">
    <location>
        <begin position="405"/>
        <end position="426"/>
    </location>
</feature>
<evidence type="ECO:0000259" key="12">
    <source>
        <dbReference type="PROSITE" id="PS50850"/>
    </source>
</evidence>
<dbReference type="InterPro" id="IPR011701">
    <property type="entry name" value="MFS"/>
</dbReference>
<dbReference type="PANTHER" id="PTHR43045:SF1">
    <property type="entry name" value="SHIKIMATE TRANSPORTER"/>
    <property type="match status" value="1"/>
</dbReference>
<dbReference type="InterPro" id="IPR005829">
    <property type="entry name" value="Sugar_transporter_CS"/>
</dbReference>
<dbReference type="CDD" id="cd17369">
    <property type="entry name" value="MFS_ShiA_like"/>
    <property type="match status" value="1"/>
</dbReference>
<dbReference type="Proteomes" id="UP000544090">
    <property type="component" value="Unassembled WGS sequence"/>
</dbReference>
<dbReference type="AlphaFoldDB" id="A0A7X6K5C2"/>
<keyword evidence="7 11" id="KW-1133">Transmembrane helix</keyword>
<evidence type="ECO:0000256" key="2">
    <source>
        <dbReference type="ARBA" id="ARBA00008240"/>
    </source>
</evidence>
<evidence type="ECO:0000256" key="1">
    <source>
        <dbReference type="ARBA" id="ARBA00004651"/>
    </source>
</evidence>
<accession>A0A7X6K5C2</accession>
<comment type="caution">
    <text evidence="13">The sequence shown here is derived from an EMBL/GenBank/DDBJ whole genome shotgun (WGS) entry which is preliminary data.</text>
</comment>
<sequence>MSSTVAAPQIVVSDKDRKRALWGSAVGSTIEWYDYFLYGTMSGLVFGPLFFPSNDPTVSQLLALASFALAFLIRPIGGILFSHVGDRIGRKKTLVVTLTLMGVSTVAMGLMPTYAAIGVAAPIILTVLRLLQGLALGGEWGGGLLLAVEYSPKNRRGFFGAVPQTGAMLGLALGNMITLAADGVFSDEAFLAFGWRIPFLLSVVLLAVGLWIRHRVDETPSFRMVKSAGATKQVPLVDTLKHHWREVLIATGAKIVETSTFFMFATFTVSYAMTLGYKRETVLGVLLVCAVIGVYSMVKFGALSDRIGRKKVFLWGTVALMVFILPYLWMLNQKSLPFLAVALFIGFAIIWPTYGSLIGTVIAESFSPDIRYTGASLGYQLGAAIAGGPAPLIATALLAAFGGSYLPVGLFIVLCGAISLVAVSFAKEKSNQEID</sequence>
<feature type="transmembrane region" description="Helical" evidence="11">
    <location>
        <begin position="377"/>
        <end position="399"/>
    </location>
</feature>
<protein>
    <recommendedName>
        <fullName evidence="10">Putative proline/betaine transporter</fullName>
    </recommendedName>
</protein>
<evidence type="ECO:0000256" key="3">
    <source>
        <dbReference type="ARBA" id="ARBA00022448"/>
    </source>
</evidence>
<feature type="transmembrane region" description="Helical" evidence="11">
    <location>
        <begin position="58"/>
        <end position="81"/>
    </location>
</feature>
<evidence type="ECO:0000256" key="7">
    <source>
        <dbReference type="ARBA" id="ARBA00022989"/>
    </source>
</evidence>
<dbReference type="InterPro" id="IPR036259">
    <property type="entry name" value="MFS_trans_sf"/>
</dbReference>
<keyword evidence="8 11" id="KW-0472">Membrane</keyword>
<evidence type="ECO:0000313" key="14">
    <source>
        <dbReference type="Proteomes" id="UP000544090"/>
    </source>
</evidence>
<evidence type="ECO:0000256" key="11">
    <source>
        <dbReference type="SAM" id="Phobius"/>
    </source>
</evidence>
<dbReference type="PANTHER" id="PTHR43045">
    <property type="entry name" value="SHIKIMATE TRANSPORTER"/>
    <property type="match status" value="1"/>
</dbReference>
<dbReference type="Gene3D" id="1.20.1250.20">
    <property type="entry name" value="MFS general substrate transporter like domains"/>
    <property type="match status" value="2"/>
</dbReference>
<dbReference type="RefSeq" id="WP_168487188.1">
    <property type="nucleotide sequence ID" value="NZ_JAAZSQ010000013.1"/>
</dbReference>
<keyword evidence="14" id="KW-1185">Reference proteome</keyword>
<dbReference type="PROSITE" id="PS50850">
    <property type="entry name" value="MFS"/>
    <property type="match status" value="1"/>
</dbReference>
<proteinExistence type="inferred from homology"/>
<comment type="subcellular location">
    <subcellularLocation>
        <location evidence="1">Cell membrane</location>
        <topology evidence="1">Multi-pass membrane protein</topology>
    </subcellularLocation>
</comment>
<feature type="transmembrane region" description="Helical" evidence="11">
    <location>
        <begin position="20"/>
        <end position="38"/>
    </location>
</feature>
<feature type="transmembrane region" description="Helical" evidence="11">
    <location>
        <begin position="123"/>
        <end position="146"/>
    </location>
</feature>
<evidence type="ECO:0000313" key="13">
    <source>
        <dbReference type="EMBL" id="NKX55570.1"/>
    </source>
</evidence>
<feature type="transmembrane region" description="Helical" evidence="11">
    <location>
        <begin position="312"/>
        <end position="330"/>
    </location>
</feature>
<evidence type="ECO:0000256" key="5">
    <source>
        <dbReference type="ARBA" id="ARBA00022692"/>
    </source>
</evidence>
<evidence type="ECO:0000256" key="8">
    <source>
        <dbReference type="ARBA" id="ARBA00023136"/>
    </source>
</evidence>
<dbReference type="InterPro" id="IPR020846">
    <property type="entry name" value="MFS_dom"/>
</dbReference>
<organism evidence="13 14">
    <name type="scientific">Arthrobacter mobilis</name>
    <dbReference type="NCBI Taxonomy" id="2724944"/>
    <lineage>
        <taxon>Bacteria</taxon>
        <taxon>Bacillati</taxon>
        <taxon>Actinomycetota</taxon>
        <taxon>Actinomycetes</taxon>
        <taxon>Micrococcales</taxon>
        <taxon>Micrococcaceae</taxon>
        <taxon>Arthrobacter</taxon>
    </lineage>
</organism>
<comment type="similarity">
    <text evidence="2">Belongs to the major facilitator superfamily. Metabolite:H+ Symporter (MHS) family (TC 2.A.1.6) family.</text>
</comment>
<gene>
    <name evidence="13" type="ORF">HGG74_13695</name>
</gene>
<dbReference type="FunFam" id="1.20.1250.20:FF:000001">
    <property type="entry name" value="Dicarboxylate MFS transporter"/>
    <property type="match status" value="1"/>
</dbReference>
<dbReference type="GO" id="GO:0005886">
    <property type="term" value="C:plasma membrane"/>
    <property type="evidence" value="ECO:0007669"/>
    <property type="project" value="UniProtKB-SubCell"/>
</dbReference>
<evidence type="ECO:0000256" key="6">
    <source>
        <dbReference type="ARBA" id="ARBA00022847"/>
    </source>
</evidence>
<feature type="transmembrane region" description="Helical" evidence="11">
    <location>
        <begin position="193"/>
        <end position="212"/>
    </location>
</feature>
<dbReference type="GO" id="GO:0015293">
    <property type="term" value="F:symporter activity"/>
    <property type="evidence" value="ECO:0007669"/>
    <property type="project" value="UniProtKB-KW"/>
</dbReference>
<keyword evidence="3" id="KW-0813">Transport</keyword>
<comment type="function">
    <text evidence="9">May be a proton symporter involved in the uptake of osmolytes such as proline and glycine betaine.</text>
</comment>
<feature type="transmembrane region" description="Helical" evidence="11">
    <location>
        <begin position="336"/>
        <end position="357"/>
    </location>
</feature>
<keyword evidence="6" id="KW-0769">Symport</keyword>
<feature type="transmembrane region" description="Helical" evidence="11">
    <location>
        <begin position="93"/>
        <end position="117"/>
    </location>
</feature>
<evidence type="ECO:0000256" key="4">
    <source>
        <dbReference type="ARBA" id="ARBA00022475"/>
    </source>
</evidence>
<dbReference type="Pfam" id="PF07690">
    <property type="entry name" value="MFS_1"/>
    <property type="match status" value="1"/>
</dbReference>
<evidence type="ECO:0000256" key="9">
    <source>
        <dbReference type="ARBA" id="ARBA00037295"/>
    </source>
</evidence>
<dbReference type="SUPFAM" id="SSF103473">
    <property type="entry name" value="MFS general substrate transporter"/>
    <property type="match status" value="1"/>
</dbReference>
<dbReference type="PROSITE" id="PS00217">
    <property type="entry name" value="SUGAR_TRANSPORT_2"/>
    <property type="match status" value="1"/>
</dbReference>
<feature type="domain" description="Major facilitator superfamily (MFS) profile" evidence="12">
    <location>
        <begin position="20"/>
        <end position="431"/>
    </location>
</feature>
<reference evidence="13 14" key="1">
    <citation type="submission" date="2020-04" db="EMBL/GenBank/DDBJ databases">
        <title>Arthrobacter sp. nov.</title>
        <authorList>
            <person name="Liu S."/>
        </authorList>
    </citation>
    <scope>NUCLEOTIDE SEQUENCE [LARGE SCALE GENOMIC DNA]</scope>
    <source>
        <strain evidence="13 14">E918</strain>
    </source>
</reference>
<name>A0A7X6K5C2_9MICC</name>
<keyword evidence="5 11" id="KW-0812">Transmembrane</keyword>
<dbReference type="EMBL" id="JAAZSQ010000013">
    <property type="protein sequence ID" value="NKX55570.1"/>
    <property type="molecule type" value="Genomic_DNA"/>
</dbReference>
<evidence type="ECO:0000256" key="10">
    <source>
        <dbReference type="ARBA" id="ARBA00039918"/>
    </source>
</evidence>
<feature type="transmembrane region" description="Helical" evidence="11">
    <location>
        <begin position="255"/>
        <end position="275"/>
    </location>
</feature>
<keyword evidence="4" id="KW-1003">Cell membrane</keyword>